<dbReference type="Pfam" id="PF09128">
    <property type="entry name" value="RGS-like"/>
    <property type="match status" value="1"/>
</dbReference>
<feature type="compositionally biased region" description="Pro residues" evidence="11">
    <location>
        <begin position="595"/>
        <end position="605"/>
    </location>
</feature>
<feature type="compositionally biased region" description="Basic and acidic residues" evidence="11">
    <location>
        <begin position="451"/>
        <end position="474"/>
    </location>
</feature>
<keyword evidence="8" id="KW-0862">Zinc</keyword>
<dbReference type="InterPro" id="IPR002219">
    <property type="entry name" value="PKC_DAG/PE"/>
</dbReference>
<dbReference type="GO" id="GO:0016020">
    <property type="term" value="C:membrane"/>
    <property type="evidence" value="ECO:0007669"/>
    <property type="project" value="UniProtKB-SubCell"/>
</dbReference>
<dbReference type="Gene3D" id="3.30.60.20">
    <property type="match status" value="1"/>
</dbReference>
<keyword evidence="3" id="KW-0343">GTPase activation</keyword>
<keyword evidence="9" id="KW-0175">Coiled coil</keyword>
<sequence>GETPYLGLTQESILKSPFNLSDHFNTGAEILNMEDDDDDDDELSDHDSSRRPAHHKSITTLDEKVSDVDGPFNNLRDLLCHHAHLSVFLNFVISISDPAPLLFYLITDSYKQGSLKEMQRWAYEIHSSFLVPGAPLPINKIENNTVNVIDRALQEEFEKEEILRRLFWKVRLKCRKDIKYQLLSFCEKKDNGLGGIFGHSELELRQCIDNRNRELQVIDNLMIPLLDSLTEDLDNATERSFTIASSLATILSKTFVTRNPTALSLIEKCPTFVSKEKKSNKLFGRNKKSLQVQGHNFELKQYYEVTYCNQSQIMIWGIGPQGYRCSNCGFDVYRKYVQHVEETCVATGPSSRRKTRGGVFSRILSDRDLSAAVHPWKSTTQSPNTTKEIIPSSSICNDDFLDDPNSTLLSVSSALLFDQTGGLESSKSNAAALPPSSGNSTTANTEGKGGSLHDLRSRDSKMDEARGHSREQIGKKVGRAQSCKLEKEQPKSRASNRERRKHSDPNIPRQTSSDVEGGGGGVGVGGGGSSGANPSQAAISNQPSGSSSTSSLSARSSLDSPAGSLQEMVSSSNPNSNLSTSSRGGGSNNGSGGGVPPPPPPPLPPSDSSITSSNHNSQHPPFWDSDFETEPDPPDWRFSMNQEDLVKLKPKEKKRQDVINEFFHTERSHVRNLKVLDRIFYRRMLDNPSLMSEDMVQKLFPNLDKLIQIHTKFNQIMKDRIKSQGFPIGDISDLFLEMFDGPNGDSLIELGSEFTQNQKFTIEELKKKRARDHKFDAFLSDLERRPECRRLGLESILPVEHQRLVKYPLLLEQLSKQTPEDSSYSTIKNCVERTKFILDSIDKRVAEAQNLQRLAEIQKNLDTSGLEKNPESSIPAEYKNCDLTKHRLIYDGPLTLKLGDTRRFKTVDLHVVLLEDCIMLLQKQDDKYLLKFHTSGAASSTGDKKFFHSPIIEFSTMLVRPVATDKRAFYLLNITQTVPQIYELVASSSADRSQWFRHITEASNAYRARDNRRNFRTTGGISPLPDTGSNNNNRETSSTNGLTSSTSVDNTRKDSSSLLGVKGILPAGRSHSFHESSSSSRESPPERQPSSPPEDITKGDCSVNEGAGGGSGSTTPRKRLQRVEILKIAEPSPLIDPSQVVVTQGEILVADPVLTPIEKLRRKDLEISKALLEKQRIIADIFQIPTDDFDAIADIASQPSQNKDAREVLLAALAQANSLSELLNESLNLTEEDTIAASSSSSSNSKSYQANRNLPFFQKAIQKSSNINEFLTSLLAIFQMREEERDRSRHCLQRYQDQIDVYLSDSTTCPVVRPVSFISVEENSSGIQDSEEDEEKRAEKSQSTNQSVSLDIAANVEGVLVSESSNPNSGERALLEDSIDRKFQIEEEEAEGGNESDGSLSPQEGEGVRLLPETNDVVIKTEDEDHTKCLTNPAMEETSSSTGDSPKNETEQSDEP</sequence>
<feature type="non-terminal residue" evidence="16">
    <location>
        <position position="1"/>
    </location>
</feature>
<dbReference type="SUPFAM" id="SSF48097">
    <property type="entry name" value="Regulator of G-protein signaling, RGS"/>
    <property type="match status" value="1"/>
</dbReference>
<dbReference type="OrthoDB" id="2272012at2759"/>
<evidence type="ECO:0000256" key="7">
    <source>
        <dbReference type="ARBA" id="ARBA00022723"/>
    </source>
</evidence>
<feature type="compositionally biased region" description="Gly residues" evidence="11">
    <location>
        <begin position="583"/>
        <end position="594"/>
    </location>
</feature>
<keyword evidence="6" id="KW-0344">Guanine-nucleotide releasing factor</keyword>
<dbReference type="InterPro" id="IPR015212">
    <property type="entry name" value="RGS-like_dom"/>
</dbReference>
<dbReference type="InterPro" id="IPR041020">
    <property type="entry name" value="PH_16"/>
</dbReference>
<feature type="region of interest" description="Disordered" evidence="11">
    <location>
        <begin position="1361"/>
        <end position="1456"/>
    </location>
</feature>
<evidence type="ECO:0000256" key="1">
    <source>
        <dbReference type="ARBA" id="ARBA00004370"/>
    </source>
</evidence>
<feature type="domain" description="DH" evidence="13">
    <location>
        <begin position="654"/>
        <end position="844"/>
    </location>
</feature>
<feature type="region of interest" description="Disordered" evidence="11">
    <location>
        <begin position="32"/>
        <end position="58"/>
    </location>
</feature>
<dbReference type="PROSITE" id="PS50003">
    <property type="entry name" value="PH_DOMAIN"/>
    <property type="match status" value="1"/>
</dbReference>
<dbReference type="PANTHER" id="PTHR45872:SF2">
    <property type="entry name" value="RHO GUANINE NUCLEOTIDE EXCHANGE FACTOR 2, ISOFORM D"/>
    <property type="match status" value="1"/>
</dbReference>
<dbReference type="PANTHER" id="PTHR45872">
    <property type="entry name" value="RHO GUANINE NUCLEOTIDE EXCHANGE FACTOR 2, ISOFORM D"/>
    <property type="match status" value="1"/>
</dbReference>
<keyword evidence="10" id="KW-0472">Membrane</keyword>
<feature type="region of interest" description="Disordered" evidence="11">
    <location>
        <begin position="1010"/>
        <end position="1118"/>
    </location>
</feature>
<feature type="domain" description="RGS" evidence="15">
    <location>
        <begin position="74"/>
        <end position="167"/>
    </location>
</feature>
<dbReference type="SUPFAM" id="SSF57889">
    <property type="entry name" value="Cysteine-rich domain"/>
    <property type="match status" value="1"/>
</dbReference>
<feature type="compositionally biased region" description="Low complexity" evidence="11">
    <location>
        <begin position="606"/>
        <end position="617"/>
    </location>
</feature>
<dbReference type="GO" id="GO:0005085">
    <property type="term" value="F:guanyl-nucleotide exchange factor activity"/>
    <property type="evidence" value="ECO:0007669"/>
    <property type="project" value="UniProtKB-KW"/>
</dbReference>
<protein>
    <recommendedName>
        <fullName evidence="17">Guanine nucleotide exchange factor</fullName>
    </recommendedName>
</protein>
<feature type="compositionally biased region" description="Basic and acidic residues" evidence="11">
    <location>
        <begin position="484"/>
        <end position="504"/>
    </location>
</feature>
<evidence type="ECO:0000256" key="2">
    <source>
        <dbReference type="ARBA" id="ARBA00004496"/>
    </source>
</evidence>
<feature type="compositionally biased region" description="Low complexity" evidence="11">
    <location>
        <begin position="1027"/>
        <end position="1047"/>
    </location>
</feature>
<feature type="compositionally biased region" description="Basic and acidic residues" evidence="11">
    <location>
        <begin position="1419"/>
        <end position="1428"/>
    </location>
</feature>
<dbReference type="InterPro" id="IPR044926">
    <property type="entry name" value="RGS_subdomain_2"/>
</dbReference>
<feature type="domain" description="PH" evidence="12">
    <location>
        <begin position="887"/>
        <end position="1004"/>
    </location>
</feature>
<feature type="compositionally biased region" description="Basic and acidic residues" evidence="11">
    <location>
        <begin position="1373"/>
        <end position="1385"/>
    </location>
</feature>
<dbReference type="InterPro" id="IPR011993">
    <property type="entry name" value="PH-like_dom_sf"/>
</dbReference>
<keyword evidence="4" id="KW-0963">Cytoplasm</keyword>
<dbReference type="Pfam" id="PF00130">
    <property type="entry name" value="C1_1"/>
    <property type="match status" value="1"/>
</dbReference>
<dbReference type="SUPFAM" id="SSF48065">
    <property type="entry name" value="DBL homology domain (DH-domain)"/>
    <property type="match status" value="1"/>
</dbReference>
<dbReference type="CDD" id="cd13329">
    <property type="entry name" value="PH_RhoGEF"/>
    <property type="match status" value="1"/>
</dbReference>
<evidence type="ECO:0000256" key="5">
    <source>
        <dbReference type="ARBA" id="ARBA00022553"/>
    </source>
</evidence>
<evidence type="ECO:0000256" key="9">
    <source>
        <dbReference type="ARBA" id="ARBA00023054"/>
    </source>
</evidence>
<reference evidence="16" key="1">
    <citation type="submission" date="2014-05" db="EMBL/GenBank/DDBJ databases">
        <authorList>
            <person name="Chronopoulou M."/>
        </authorList>
    </citation>
    <scope>NUCLEOTIDE SEQUENCE</scope>
    <source>
        <tissue evidence="16">Whole organism</tissue>
    </source>
</reference>
<evidence type="ECO:0000256" key="11">
    <source>
        <dbReference type="SAM" id="MobiDB-lite"/>
    </source>
</evidence>
<dbReference type="Pfam" id="PF00621">
    <property type="entry name" value="RhoGEF"/>
    <property type="match status" value="1"/>
</dbReference>
<dbReference type="InterPro" id="IPR036305">
    <property type="entry name" value="RGS_sf"/>
</dbReference>
<dbReference type="PROSITE" id="PS50010">
    <property type="entry name" value="DH_2"/>
    <property type="match status" value="1"/>
</dbReference>
<dbReference type="SUPFAM" id="SSF50729">
    <property type="entry name" value="PH domain-like"/>
    <property type="match status" value="1"/>
</dbReference>
<feature type="domain" description="Phorbol-ester/DAG-type" evidence="14">
    <location>
        <begin position="294"/>
        <end position="344"/>
    </location>
</feature>
<dbReference type="Gene3D" id="2.30.29.30">
    <property type="entry name" value="Pleckstrin-homology domain (PH domain)/Phosphotyrosine-binding domain (PTB)"/>
    <property type="match status" value="1"/>
</dbReference>
<evidence type="ECO:0000256" key="6">
    <source>
        <dbReference type="ARBA" id="ARBA00022658"/>
    </source>
</evidence>
<dbReference type="GO" id="GO:0005737">
    <property type="term" value="C:cytoplasm"/>
    <property type="evidence" value="ECO:0007669"/>
    <property type="project" value="UniProtKB-SubCell"/>
</dbReference>
<proteinExistence type="predicted"/>
<evidence type="ECO:0008006" key="17">
    <source>
        <dbReference type="Google" id="ProtNLM"/>
    </source>
</evidence>
<dbReference type="InterPro" id="IPR001849">
    <property type="entry name" value="PH_domain"/>
</dbReference>
<evidence type="ECO:0000259" key="12">
    <source>
        <dbReference type="PROSITE" id="PS50003"/>
    </source>
</evidence>
<dbReference type="Pfam" id="PF17838">
    <property type="entry name" value="PH_16"/>
    <property type="match status" value="1"/>
</dbReference>
<keyword evidence="7" id="KW-0479">Metal-binding</keyword>
<feature type="compositionally biased region" description="Acidic residues" evidence="11">
    <location>
        <begin position="32"/>
        <end position="44"/>
    </location>
</feature>
<dbReference type="Gene3D" id="1.10.167.10">
    <property type="entry name" value="Regulator of G-protein Signalling 4, domain 2"/>
    <property type="match status" value="1"/>
</dbReference>
<evidence type="ECO:0000256" key="10">
    <source>
        <dbReference type="ARBA" id="ARBA00023136"/>
    </source>
</evidence>
<dbReference type="PROSITE" id="PS50132">
    <property type="entry name" value="RGS"/>
    <property type="match status" value="1"/>
</dbReference>
<dbReference type="SMART" id="SM00233">
    <property type="entry name" value="PH"/>
    <property type="match status" value="1"/>
</dbReference>
<dbReference type="InterPro" id="IPR000219">
    <property type="entry name" value="DH_dom"/>
</dbReference>
<accession>A0A0K2U5Z0</accession>
<dbReference type="SMART" id="SM00325">
    <property type="entry name" value="RhoGEF"/>
    <property type="match status" value="1"/>
</dbReference>
<feature type="region of interest" description="Disordered" evidence="11">
    <location>
        <begin position="425"/>
        <end position="638"/>
    </location>
</feature>
<feature type="compositionally biased region" description="Low complexity" evidence="11">
    <location>
        <begin position="570"/>
        <end position="582"/>
    </location>
</feature>
<dbReference type="EMBL" id="HACA01016287">
    <property type="protein sequence ID" value="CDW33648.1"/>
    <property type="molecule type" value="Transcribed_RNA"/>
</dbReference>
<dbReference type="PROSITE" id="PS50081">
    <property type="entry name" value="ZF_DAG_PE_2"/>
    <property type="match status" value="1"/>
</dbReference>
<feature type="compositionally biased region" description="Gly residues" evidence="11">
    <location>
        <begin position="516"/>
        <end position="530"/>
    </location>
</feature>
<dbReference type="SMART" id="SM00109">
    <property type="entry name" value="C1"/>
    <property type="match status" value="1"/>
</dbReference>
<evidence type="ECO:0000259" key="14">
    <source>
        <dbReference type="PROSITE" id="PS50081"/>
    </source>
</evidence>
<dbReference type="GO" id="GO:0005096">
    <property type="term" value="F:GTPase activator activity"/>
    <property type="evidence" value="ECO:0007669"/>
    <property type="project" value="UniProtKB-KW"/>
</dbReference>
<feature type="compositionally biased region" description="Low complexity" evidence="11">
    <location>
        <begin position="540"/>
        <end position="560"/>
    </location>
</feature>
<name>A0A0K2U5Z0_LEPSM</name>
<dbReference type="InterPro" id="IPR035899">
    <property type="entry name" value="DBL_dom_sf"/>
</dbReference>
<dbReference type="CDD" id="cd00160">
    <property type="entry name" value="RhoGEF"/>
    <property type="match status" value="1"/>
</dbReference>
<evidence type="ECO:0000259" key="13">
    <source>
        <dbReference type="PROSITE" id="PS50010"/>
    </source>
</evidence>
<comment type="subcellular location">
    <subcellularLocation>
        <location evidence="2">Cytoplasm</location>
    </subcellularLocation>
    <subcellularLocation>
        <location evidence="1">Membrane</location>
    </subcellularLocation>
</comment>
<dbReference type="GO" id="GO:0001664">
    <property type="term" value="F:G protein-coupled receptor binding"/>
    <property type="evidence" value="ECO:0007669"/>
    <property type="project" value="TreeGrafter"/>
</dbReference>
<evidence type="ECO:0000313" key="16">
    <source>
        <dbReference type="EMBL" id="CDW33648.1"/>
    </source>
</evidence>
<dbReference type="GO" id="GO:0007186">
    <property type="term" value="P:G protein-coupled receptor signaling pathway"/>
    <property type="evidence" value="ECO:0007669"/>
    <property type="project" value="TreeGrafter"/>
</dbReference>
<feature type="region of interest" description="Disordered" evidence="11">
    <location>
        <begin position="1322"/>
        <end position="1349"/>
    </location>
</feature>
<dbReference type="GO" id="GO:0046872">
    <property type="term" value="F:metal ion binding"/>
    <property type="evidence" value="ECO:0007669"/>
    <property type="project" value="UniProtKB-KW"/>
</dbReference>
<feature type="compositionally biased region" description="Polar residues" evidence="11">
    <location>
        <begin position="436"/>
        <end position="445"/>
    </location>
</feature>
<dbReference type="Gene3D" id="1.20.900.10">
    <property type="entry name" value="Dbl homology (DH) domain"/>
    <property type="match status" value="1"/>
</dbReference>
<evidence type="ECO:0000259" key="15">
    <source>
        <dbReference type="PROSITE" id="PS50132"/>
    </source>
</evidence>
<keyword evidence="5" id="KW-0597">Phosphoprotein</keyword>
<dbReference type="InterPro" id="IPR016137">
    <property type="entry name" value="RGS"/>
</dbReference>
<evidence type="ECO:0000256" key="8">
    <source>
        <dbReference type="ARBA" id="ARBA00022833"/>
    </source>
</evidence>
<organism evidence="16">
    <name type="scientific">Lepeophtheirus salmonis</name>
    <name type="common">Salmon louse</name>
    <name type="synonym">Caligus salmonis</name>
    <dbReference type="NCBI Taxonomy" id="72036"/>
    <lineage>
        <taxon>Eukaryota</taxon>
        <taxon>Metazoa</taxon>
        <taxon>Ecdysozoa</taxon>
        <taxon>Arthropoda</taxon>
        <taxon>Crustacea</taxon>
        <taxon>Multicrustacea</taxon>
        <taxon>Hexanauplia</taxon>
        <taxon>Copepoda</taxon>
        <taxon>Siphonostomatoida</taxon>
        <taxon>Caligidae</taxon>
        <taxon>Lepeophtheirus</taxon>
    </lineage>
</organism>
<dbReference type="InterPro" id="IPR046349">
    <property type="entry name" value="C1-like_sf"/>
</dbReference>
<evidence type="ECO:0000256" key="4">
    <source>
        <dbReference type="ARBA" id="ARBA00022490"/>
    </source>
</evidence>
<evidence type="ECO:0000256" key="3">
    <source>
        <dbReference type="ARBA" id="ARBA00022468"/>
    </source>
</evidence>